<protein>
    <submittedName>
        <fullName evidence="5">DEAD/DEAH box helicase domain protein</fullName>
    </submittedName>
</protein>
<dbReference type="EMBL" id="CP000968">
    <property type="protein sequence ID" value="ACB07449.1"/>
    <property type="molecule type" value="Genomic_DNA"/>
</dbReference>
<accession>B1L4S0</accession>
<gene>
    <name evidence="5" type="ordered locus">Kcr_0698</name>
</gene>
<dbReference type="GO" id="GO:0043138">
    <property type="term" value="F:3'-5' DNA helicase activity"/>
    <property type="evidence" value="ECO:0000318"/>
    <property type="project" value="GO_Central"/>
</dbReference>
<dbReference type="SUPFAM" id="SSF52540">
    <property type="entry name" value="P-loop containing nucleoside triphosphate hydrolases"/>
    <property type="match status" value="2"/>
</dbReference>
<dbReference type="Proteomes" id="UP000001686">
    <property type="component" value="Chromosome"/>
</dbReference>
<dbReference type="Gene3D" id="3.40.50.300">
    <property type="entry name" value="P-loop containing nucleotide triphosphate hydrolases"/>
    <property type="match status" value="2"/>
</dbReference>
<dbReference type="EnsemblBacteria" id="ACB07449">
    <property type="protein sequence ID" value="ACB07449"/>
    <property type="gene ID" value="Kcr_0698"/>
</dbReference>
<dbReference type="InterPro" id="IPR011545">
    <property type="entry name" value="DEAD/DEAH_box_helicase_dom"/>
</dbReference>
<dbReference type="InParanoid" id="B1L4S0"/>
<keyword evidence="1" id="KW-0547">Nucleotide-binding</keyword>
<name>B1L4S0_KORCO</name>
<dbReference type="Pfam" id="PF09369">
    <property type="entry name" value="MZB"/>
    <property type="match status" value="1"/>
</dbReference>
<dbReference type="InterPro" id="IPR018973">
    <property type="entry name" value="MZB"/>
</dbReference>
<dbReference type="InterPro" id="IPR001650">
    <property type="entry name" value="Helicase_C-like"/>
</dbReference>
<dbReference type="PANTHER" id="PTHR47957">
    <property type="entry name" value="ATP-DEPENDENT HELICASE HRQ1"/>
    <property type="match status" value="1"/>
</dbReference>
<keyword evidence="6" id="KW-1185">Reference proteome</keyword>
<organism evidence="5 6">
    <name type="scientific">Korarchaeum cryptofilum (strain OPF8)</name>
    <dbReference type="NCBI Taxonomy" id="374847"/>
    <lineage>
        <taxon>Archaea</taxon>
        <taxon>Thermoproteota</taxon>
        <taxon>Candidatus Korarchaeia</taxon>
        <taxon>Candidatus Korarchaeales</taxon>
        <taxon>Candidatus Korarchaeaceae</taxon>
        <taxon>Candidatus Korarchaeum</taxon>
    </lineage>
</organism>
<dbReference type="InterPro" id="IPR014001">
    <property type="entry name" value="Helicase_ATP-bd"/>
</dbReference>
<dbReference type="HOGENOM" id="CLU_001338_2_1_2"/>
<proteinExistence type="predicted"/>
<dbReference type="GO" id="GO:0005524">
    <property type="term" value="F:ATP binding"/>
    <property type="evidence" value="ECO:0007669"/>
    <property type="project" value="UniProtKB-KW"/>
</dbReference>
<dbReference type="KEGG" id="kcr:Kcr_0698"/>
<dbReference type="Pfam" id="PF00270">
    <property type="entry name" value="DEAD"/>
    <property type="match status" value="1"/>
</dbReference>
<feature type="domain" description="Helicase C-terminal" evidence="4">
    <location>
        <begin position="935"/>
        <end position="1088"/>
    </location>
</feature>
<dbReference type="eggNOG" id="arCOG06444">
    <property type="taxonomic scope" value="Archaea"/>
</dbReference>
<evidence type="ECO:0000313" key="5">
    <source>
        <dbReference type="EMBL" id="ACB07449.1"/>
    </source>
</evidence>
<evidence type="ECO:0000256" key="1">
    <source>
        <dbReference type="ARBA" id="ARBA00022741"/>
    </source>
</evidence>
<dbReference type="GO" id="GO:0006289">
    <property type="term" value="P:nucleotide-excision repair"/>
    <property type="evidence" value="ECO:0000318"/>
    <property type="project" value="GO_Central"/>
</dbReference>
<dbReference type="CDD" id="cd17923">
    <property type="entry name" value="DEXHc_Hrq1-like"/>
    <property type="match status" value="1"/>
</dbReference>
<dbReference type="InterPro" id="IPR027417">
    <property type="entry name" value="P-loop_NTPase"/>
</dbReference>
<evidence type="ECO:0000313" key="6">
    <source>
        <dbReference type="Proteomes" id="UP000001686"/>
    </source>
</evidence>
<dbReference type="PANTHER" id="PTHR47957:SF3">
    <property type="entry name" value="ATP-DEPENDENT HELICASE HRQ1"/>
    <property type="match status" value="1"/>
</dbReference>
<dbReference type="SMART" id="SM00490">
    <property type="entry name" value="HELICc"/>
    <property type="match status" value="1"/>
</dbReference>
<keyword evidence="2" id="KW-0067">ATP-binding</keyword>
<dbReference type="OrthoDB" id="36796at2157"/>
<dbReference type="GO" id="GO:0005634">
    <property type="term" value="C:nucleus"/>
    <property type="evidence" value="ECO:0000318"/>
    <property type="project" value="GO_Central"/>
</dbReference>
<evidence type="ECO:0000259" key="3">
    <source>
        <dbReference type="PROSITE" id="PS51192"/>
    </source>
</evidence>
<dbReference type="Pfam" id="PF00271">
    <property type="entry name" value="Helicase_C"/>
    <property type="match status" value="1"/>
</dbReference>
<keyword evidence="5" id="KW-0347">Helicase</keyword>
<dbReference type="RefSeq" id="WP_012309346.1">
    <property type="nucleotide sequence ID" value="NC_010482.1"/>
</dbReference>
<dbReference type="PROSITE" id="PS51194">
    <property type="entry name" value="HELICASE_CTER"/>
    <property type="match status" value="1"/>
</dbReference>
<keyword evidence="5" id="KW-0378">Hydrolase</keyword>
<dbReference type="STRING" id="374847.Kcr_0698"/>
<feature type="domain" description="Helicase ATP-binding" evidence="3">
    <location>
        <begin position="99"/>
        <end position="319"/>
    </location>
</feature>
<dbReference type="GeneID" id="6093980"/>
<dbReference type="SMART" id="SM00487">
    <property type="entry name" value="DEXDc"/>
    <property type="match status" value="1"/>
</dbReference>
<reference evidence="5 6" key="1">
    <citation type="journal article" date="2008" name="Proc. Natl. Acad. Sci. U.S.A.">
        <title>A korarchaeal genome reveals new insights into the evolution of the Archaea.</title>
        <authorList>
            <person name="Elkins J.G."/>
            <person name="Podar M."/>
            <person name="Graham D.E."/>
            <person name="Makarova K.S."/>
            <person name="Wolf Y."/>
            <person name="Randau L."/>
            <person name="Hedlund B.P."/>
            <person name="Brochier-Armanet C."/>
            <person name="Kunin V."/>
            <person name="Anderson I."/>
            <person name="Lapidus A."/>
            <person name="Goltsman E."/>
            <person name="Barry K."/>
            <person name="Koonin E.V."/>
            <person name="Hugenholtz P."/>
            <person name="Kyrpides N."/>
            <person name="Wanner G."/>
            <person name="Richardson P."/>
            <person name="Keller M."/>
            <person name="Stetter K.O."/>
        </authorList>
    </citation>
    <scope>NUCLEOTIDE SEQUENCE [LARGE SCALE GENOMIC DNA]</scope>
    <source>
        <strain evidence="6">OPF8</strain>
    </source>
</reference>
<dbReference type="GO" id="GO:0003676">
    <property type="term" value="F:nucleic acid binding"/>
    <property type="evidence" value="ECO:0007669"/>
    <property type="project" value="InterPro"/>
</dbReference>
<dbReference type="PROSITE" id="PS51192">
    <property type="entry name" value="HELICASE_ATP_BIND_1"/>
    <property type="match status" value="1"/>
</dbReference>
<sequence>MPIDPIKVTQNIRESYIRYLTSTFHLRDEQFRSKFRQEVEAFSFIKGPILEATPPFERGCHLKDLIREGLLSDKLESFIFDAMDYLRNNPLYLHQEKAIRKIIKGRNVLIASGTSSGKTECFLIPIYNHLLREYEEGRLTPGVRALLLYPMNALANDQLRKLRKIARVMEEKIPEVKITFGRYVGDTPEAKGDGLEKFKLMNPKEKPVESELLSREEMRENPPHILITNYAMLEYLLLRPKDSPFFDGEYARNWKFLVLDEAHIYSGATGIEMAMLIRRLKDRVCKNMEGDLQCIAASATLVRGEEDFEKVADFATKLFGERFEWDPEDSERQDIIKGERIKIEGSKAEFKASLNLYLELEDRIIQDTSSPTLEQLYKTCEENGIPKSILDNSRDICDNNPKRFLYEVLSKDEMAIKLKSLLEGGAKGIDECAKYLLEKDEPSKEEYSQIISLINVLVWARPDEDSLPLLPARYHLFVRAPEGVFISFYPEPRIFLERRELTDDGYPVFELASCRRCGQEYLVGEVVEGKLKHSFAEVDTQRKNRYFMLWGEDIKLKEDEDQEVAVPEEIAKEGDVWKLCVKCGSIWKDKPTCNCDHERDSVRTLIEVTPKDTVLNKCYLCGLRSIDIVREFIFQRDAPAAVLTTALYQNLPRDHARERKILIFSDSRQDAAFFAPYLEFTYKRILFRRLIVEAIKGNRLEDYRLESLCEDVLRLGEKSKVFDPAKDEKERKKEVWKWIIQEFCGIWDRRNSLEGVGLVSFILIFPENWRPIKELQEPPWNLTEDEARALYQTLLNSMRFNMAITFPDGLNSQDEFFSPRNREYKFRGEGSDTGRGIYSFIPSQGRTNARLEYLEKLYKKITGKEDENNECRELLGKIWEDLRDNWVDRGIQRFSNSRDGVLYKLDYRYWRIIQPNTSWFICDRCGVIVPSSVRGVCPTFGCNGNLIPIDNQKFEDLERNHYRYLYTHLEPIVMAPHEHTAQLTTDHASNIQQKFIRGDINILSCSTTFELGVDIGELEAIFLRNVPPEPSNYIQRAGRAGRRLGTIGFILTFAQLRSHDLAYFKEPEKMIEGRIKPPIIELKNEKIISRHLYSIAIADFFRKFSDYFGDADSFFRFEEGISGTERIKEYLLTKPESILKSLKRVIPEDLQKVFGVDDWKWVDGLVGKEGVLTKADEKIRDEFTRLKEFYRLKEEEWNSAQDQQKRNKIHADMNWAYKRKETIKRKQLIDFLASHAVIPKYGFPVDVVELDILSHQDAAKNIQLERDLSIAISEFAPGSQVVANGYIWESEGLKVVRNRTWPIYWYAICSECNKFFIKSGTIEENPPSFSCDVHGPISRGDIHRFVTPIFGFVTSKDFEPKKPGESRPKHEFTTRPYFFSYEKPEERIFTIGRFKIKCKYSSDGELAVICKGKKGGFWICFDCGAAFPERKRKHKTPYGMDCTSPLKGPFHLGHTFKTDVLSISFEEPNINESYIREIFRSKSIKINNKFVESFWLSLLYAVLEGASQALGIKREDLNGCLHSSEGRIMLILFDNVPGGAGHVKRIMSERNLYEVLKGALARVKNCACGLETSCYGCLRSYENQFCHDLLKRGVVWEFLERNLEGDQLRR</sequence>
<evidence type="ECO:0000259" key="4">
    <source>
        <dbReference type="PROSITE" id="PS51194"/>
    </source>
</evidence>
<evidence type="ECO:0000256" key="2">
    <source>
        <dbReference type="ARBA" id="ARBA00022840"/>
    </source>
</evidence>
<dbReference type="GO" id="GO:0036297">
    <property type="term" value="P:interstrand cross-link repair"/>
    <property type="evidence" value="ECO:0000318"/>
    <property type="project" value="GO_Central"/>
</dbReference>